<evidence type="ECO:0000313" key="2">
    <source>
        <dbReference type="EMBL" id="KCV32759.1"/>
    </source>
</evidence>
<dbReference type="EMBL" id="JGWH01000128">
    <property type="protein sequence ID" value="KCV32759.1"/>
    <property type="molecule type" value="Genomic_DNA"/>
</dbReference>
<feature type="region of interest" description="Disordered" evidence="1">
    <location>
        <begin position="1"/>
        <end position="29"/>
    </location>
</feature>
<feature type="region of interest" description="Disordered" evidence="1">
    <location>
        <begin position="57"/>
        <end position="78"/>
    </location>
</feature>
<keyword evidence="3" id="KW-1185">Reference proteome</keyword>
<proteinExistence type="predicted"/>
<evidence type="ECO:0000313" key="3">
    <source>
        <dbReference type="Proteomes" id="UP000025756"/>
    </source>
</evidence>
<dbReference type="Proteomes" id="UP000025756">
    <property type="component" value="Unassembled WGS sequence"/>
</dbReference>
<name>A0ABR4RBJ7_BORBO</name>
<organism evidence="2 3">
    <name type="scientific">Bordetella bronchiseptica 00-P-2796</name>
    <dbReference type="NCBI Taxonomy" id="1331199"/>
    <lineage>
        <taxon>Bacteria</taxon>
        <taxon>Pseudomonadati</taxon>
        <taxon>Pseudomonadota</taxon>
        <taxon>Betaproteobacteria</taxon>
        <taxon>Burkholderiales</taxon>
        <taxon>Alcaligenaceae</taxon>
        <taxon>Bordetella</taxon>
    </lineage>
</organism>
<gene>
    <name evidence="2" type="ORF">L490_3909</name>
</gene>
<accession>A0ABR4RBJ7</accession>
<comment type="caution">
    <text evidence="2">The sequence shown here is derived from an EMBL/GenBank/DDBJ whole genome shotgun (WGS) entry which is preliminary data.</text>
</comment>
<evidence type="ECO:0000256" key="1">
    <source>
        <dbReference type="SAM" id="MobiDB-lite"/>
    </source>
</evidence>
<protein>
    <submittedName>
        <fullName evidence="2">Uncharacterized protein</fullName>
    </submittedName>
</protein>
<sequence length="78" mass="8628">MVGHDGNRKWGPTCILGPVPHGDRHSRQRVPVPGRALTSAARCACPHWDRHTVVRHGERRPLRGRPKRDASALLAKAS</sequence>
<reference evidence="2 3" key="1">
    <citation type="submission" date="2014-03" db="EMBL/GenBank/DDBJ databases">
        <title>Genome sequence of Bordetella bronchiseptica.</title>
        <authorList>
            <person name="Harvill E."/>
            <person name="Goodfield L.L."/>
            <person name="Ivanov Y.V."/>
            <person name="Meyer J.A."/>
            <person name="Muse S.J."/>
            <person name="Jacobs N."/>
            <person name="Bendor L."/>
            <person name="Smallridge W.E."/>
            <person name="Brinkac L.M."/>
            <person name="Sanka R."/>
            <person name="Kim M."/>
            <person name="Losada L."/>
        </authorList>
    </citation>
    <scope>NUCLEOTIDE SEQUENCE [LARGE SCALE GENOMIC DNA]</scope>
    <source>
        <strain evidence="2 3">00-P-2796</strain>
    </source>
</reference>